<evidence type="ECO:0000313" key="1">
    <source>
        <dbReference type="EMBL" id="CAI9918955.1"/>
    </source>
</evidence>
<dbReference type="EMBL" id="CAXDID020000617">
    <property type="protein sequence ID" value="CAL6106796.1"/>
    <property type="molecule type" value="Genomic_DNA"/>
</dbReference>
<accession>A0AA86TJ10</accession>
<reference evidence="1" key="1">
    <citation type="submission" date="2023-06" db="EMBL/GenBank/DDBJ databases">
        <authorList>
            <person name="Kurt Z."/>
        </authorList>
    </citation>
    <scope>NUCLEOTIDE SEQUENCE</scope>
</reference>
<dbReference type="EMBL" id="CATOUU010000170">
    <property type="protein sequence ID" value="CAI9918955.1"/>
    <property type="molecule type" value="Genomic_DNA"/>
</dbReference>
<reference evidence="2 3" key="2">
    <citation type="submission" date="2024-07" db="EMBL/GenBank/DDBJ databases">
        <authorList>
            <person name="Akdeniz Z."/>
        </authorList>
    </citation>
    <scope>NUCLEOTIDE SEQUENCE [LARGE SCALE GENOMIC DNA]</scope>
</reference>
<keyword evidence="3" id="KW-1185">Reference proteome</keyword>
<protein>
    <submittedName>
        <fullName evidence="2">Hypothetical_protein</fullName>
    </submittedName>
</protein>
<evidence type="ECO:0000313" key="3">
    <source>
        <dbReference type="Proteomes" id="UP001642409"/>
    </source>
</evidence>
<dbReference type="Proteomes" id="UP001642409">
    <property type="component" value="Unassembled WGS sequence"/>
</dbReference>
<dbReference type="AlphaFoldDB" id="A0AA86TJ10"/>
<sequence length="116" mass="13293">MNQQPGYEIRTNLTMSSAATVKYTENQEIQLKMGASAKQHYFNPETNIFVFNFIKLITNVSSSESSSNLSTLVRPFCSQSIVFPKSLVKQRYGRWQSFGCCLKQNTIKLRVRTKID</sequence>
<gene>
    <name evidence="1" type="ORF">HINF_LOCUS6600</name>
    <name evidence="2" type="ORF">HINF_LOCUS73959</name>
</gene>
<name>A0AA86TJ10_9EUKA</name>
<proteinExistence type="predicted"/>
<evidence type="ECO:0000313" key="2">
    <source>
        <dbReference type="EMBL" id="CAL6106796.1"/>
    </source>
</evidence>
<comment type="caution">
    <text evidence="1">The sequence shown here is derived from an EMBL/GenBank/DDBJ whole genome shotgun (WGS) entry which is preliminary data.</text>
</comment>
<organism evidence="1">
    <name type="scientific">Hexamita inflata</name>
    <dbReference type="NCBI Taxonomy" id="28002"/>
    <lineage>
        <taxon>Eukaryota</taxon>
        <taxon>Metamonada</taxon>
        <taxon>Diplomonadida</taxon>
        <taxon>Hexamitidae</taxon>
        <taxon>Hexamitinae</taxon>
        <taxon>Hexamita</taxon>
    </lineage>
</organism>